<proteinExistence type="predicted"/>
<sequence>MEGPRSKGKDTSEPRVSDLHLKWYPINTNFRQVSTFNPFNFTALKHYNLYKRPHDYLKKTNAIHC</sequence>
<dbReference type="Proteomes" id="UP000010796">
    <property type="component" value="Chromosome"/>
</dbReference>
<dbReference type="STRING" id="926556.Echvi_1281"/>
<gene>
    <name evidence="1" type="ordered locus">Echvi_1281</name>
</gene>
<name>L0FW85_ECHVK</name>
<evidence type="ECO:0000313" key="1">
    <source>
        <dbReference type="EMBL" id="AGA77552.1"/>
    </source>
</evidence>
<evidence type="ECO:0000313" key="2">
    <source>
        <dbReference type="Proteomes" id="UP000010796"/>
    </source>
</evidence>
<dbReference type="AlphaFoldDB" id="L0FW85"/>
<accession>L0FW85</accession>
<dbReference type="KEGG" id="evi:Echvi_1281"/>
<keyword evidence="2" id="KW-1185">Reference proteome</keyword>
<organism evidence="1 2">
    <name type="scientific">Echinicola vietnamensis (strain DSM 17526 / LMG 23754 / KMM 6221)</name>
    <dbReference type="NCBI Taxonomy" id="926556"/>
    <lineage>
        <taxon>Bacteria</taxon>
        <taxon>Pseudomonadati</taxon>
        <taxon>Bacteroidota</taxon>
        <taxon>Cytophagia</taxon>
        <taxon>Cytophagales</taxon>
        <taxon>Cyclobacteriaceae</taxon>
        <taxon>Echinicola</taxon>
    </lineage>
</organism>
<reference evidence="2" key="1">
    <citation type="submission" date="2012-02" db="EMBL/GenBank/DDBJ databases">
        <title>The complete genome of Echinicola vietnamensis DSM 17526.</title>
        <authorList>
            <person name="Lucas S."/>
            <person name="Copeland A."/>
            <person name="Lapidus A."/>
            <person name="Glavina del Rio T."/>
            <person name="Dalin E."/>
            <person name="Tice H."/>
            <person name="Bruce D."/>
            <person name="Goodwin L."/>
            <person name="Pitluck S."/>
            <person name="Peters L."/>
            <person name="Ovchinnikova G."/>
            <person name="Teshima H."/>
            <person name="Kyrpides N."/>
            <person name="Mavromatis K."/>
            <person name="Ivanova N."/>
            <person name="Brettin T."/>
            <person name="Detter J.C."/>
            <person name="Han C."/>
            <person name="Larimer F."/>
            <person name="Land M."/>
            <person name="Hauser L."/>
            <person name="Markowitz V."/>
            <person name="Cheng J.-F."/>
            <person name="Hugenholtz P."/>
            <person name="Woyke T."/>
            <person name="Wu D."/>
            <person name="Brambilla E."/>
            <person name="Klenk H.-P."/>
            <person name="Eisen J.A."/>
        </authorList>
    </citation>
    <scope>NUCLEOTIDE SEQUENCE [LARGE SCALE GENOMIC DNA]</scope>
    <source>
        <strain evidence="2">DSM 17526 / LMG 23754 / KMM 6221</strain>
    </source>
</reference>
<dbReference type="HOGENOM" id="CLU_2842785_0_0_10"/>
<protein>
    <submittedName>
        <fullName evidence="1">Uncharacterized protein</fullName>
    </submittedName>
</protein>
<dbReference type="EMBL" id="CP003346">
    <property type="protein sequence ID" value="AGA77552.1"/>
    <property type="molecule type" value="Genomic_DNA"/>
</dbReference>